<dbReference type="Proteomes" id="UP001597118">
    <property type="component" value="Unassembled WGS sequence"/>
</dbReference>
<proteinExistence type="predicted"/>
<reference evidence="4" key="1">
    <citation type="journal article" date="2019" name="Int. J. Syst. Evol. Microbiol.">
        <title>The Global Catalogue of Microorganisms (GCM) 10K type strain sequencing project: providing services to taxonomists for standard genome sequencing and annotation.</title>
        <authorList>
            <consortium name="The Broad Institute Genomics Platform"/>
            <consortium name="The Broad Institute Genome Sequencing Center for Infectious Disease"/>
            <person name="Wu L."/>
            <person name="Ma J."/>
        </authorList>
    </citation>
    <scope>NUCLEOTIDE SEQUENCE [LARGE SCALE GENOMIC DNA]</scope>
    <source>
        <strain evidence="4">CCUG 53762</strain>
    </source>
</reference>
<feature type="compositionally biased region" description="Basic and acidic residues" evidence="1">
    <location>
        <begin position="596"/>
        <end position="612"/>
    </location>
</feature>
<feature type="region of interest" description="Disordered" evidence="1">
    <location>
        <begin position="583"/>
        <end position="612"/>
    </location>
</feature>
<feature type="transmembrane region" description="Helical" evidence="2">
    <location>
        <begin position="5"/>
        <end position="26"/>
    </location>
</feature>
<feature type="compositionally biased region" description="Basic residues" evidence="1">
    <location>
        <begin position="586"/>
        <end position="595"/>
    </location>
</feature>
<evidence type="ECO:0000256" key="2">
    <source>
        <dbReference type="SAM" id="Phobius"/>
    </source>
</evidence>
<keyword evidence="4" id="KW-1185">Reference proteome</keyword>
<sequence length="612" mass="70447">MKRIILWISGIVIIAIIAFLVLTKYLSNNWRPLLEEQLKKAVLSSTDSLYRIEYKTLDIHPINGNLKLTHFKLIPDTTVYKKLDAKQAAPDNLYELEVAALVIKNANAKEAVTTKELKVADIIIDKPTLIIYNNRRDYNDIVKVEKENNKPLHQLIKDIFKDVNVGKIELRDINFTFVNQSNINQKRTSLKNLDITITDIKIDSSAALDKSRVYYTKDVTLNIKDYKIVTPDSLYIIKLENLNFSTSKNLLSLKKVKLEPRFNKNQFHKKIGYAQDRYDLTFNEINIMGFDFDLFLNRQKLYAKTLSISNAKIDVYNNNAYRKIIKNKTGKFPHQQLLKLALDMKIDELQLKKVDISYSEFDQKSKQVGKIDFLNTNGTIKNVANDKKALIQNPKMIAHLRSSIFGKAPLTLQMTFYMNSKIGEFDYQGHIGSFNGTAINQIVKPLGMAEIISADIQKMDFNIKANQNIARGLMLFYYKDLKVNVLKRDEDGKLKKQGFVSTLANIFVLNTQNPNLNGEFTKGNIYYVRPAEASFFSFLWKSLFTGIKESVGVSNEKEKSLKNTVSKVGNAIDSFKGDIETIKEKVHNRKERRQQRHEEKRQEKEAQKAEVN</sequence>
<gene>
    <name evidence="3" type="ORF">ACFSAH_16605</name>
</gene>
<keyword evidence="2" id="KW-1133">Transmembrane helix</keyword>
<evidence type="ECO:0000256" key="1">
    <source>
        <dbReference type="SAM" id="MobiDB-lite"/>
    </source>
</evidence>
<evidence type="ECO:0000313" key="3">
    <source>
        <dbReference type="EMBL" id="MFD1631497.1"/>
    </source>
</evidence>
<protein>
    <recommendedName>
        <fullName evidence="5">AsmA-like C-terminal region</fullName>
    </recommendedName>
</protein>
<accession>A0ABW4IGB5</accession>
<keyword evidence="2" id="KW-0472">Membrane</keyword>
<organism evidence="3 4">
    <name type="scientific">Pseudopedobacter beijingensis</name>
    <dbReference type="NCBI Taxonomy" id="1207056"/>
    <lineage>
        <taxon>Bacteria</taxon>
        <taxon>Pseudomonadati</taxon>
        <taxon>Bacteroidota</taxon>
        <taxon>Sphingobacteriia</taxon>
        <taxon>Sphingobacteriales</taxon>
        <taxon>Sphingobacteriaceae</taxon>
        <taxon>Pseudopedobacter</taxon>
    </lineage>
</organism>
<dbReference type="EMBL" id="JBHUDG010000048">
    <property type="protein sequence ID" value="MFD1631497.1"/>
    <property type="molecule type" value="Genomic_DNA"/>
</dbReference>
<evidence type="ECO:0000313" key="4">
    <source>
        <dbReference type="Proteomes" id="UP001597118"/>
    </source>
</evidence>
<comment type="caution">
    <text evidence="3">The sequence shown here is derived from an EMBL/GenBank/DDBJ whole genome shotgun (WGS) entry which is preliminary data.</text>
</comment>
<dbReference type="RefSeq" id="WP_379663865.1">
    <property type="nucleotide sequence ID" value="NZ_JBHUDG010000048.1"/>
</dbReference>
<keyword evidence="2" id="KW-0812">Transmembrane</keyword>
<evidence type="ECO:0008006" key="5">
    <source>
        <dbReference type="Google" id="ProtNLM"/>
    </source>
</evidence>
<name>A0ABW4IGB5_9SPHI</name>